<organism evidence="1 2">
    <name type="scientific">Ectobacillus funiculus</name>
    <dbReference type="NCBI Taxonomy" id="137993"/>
    <lineage>
        <taxon>Bacteria</taxon>
        <taxon>Bacillati</taxon>
        <taxon>Bacillota</taxon>
        <taxon>Bacilli</taxon>
        <taxon>Bacillales</taxon>
        <taxon>Bacillaceae</taxon>
        <taxon>Ectobacillus</taxon>
    </lineage>
</organism>
<dbReference type="Proteomes" id="UP001589609">
    <property type="component" value="Unassembled WGS sequence"/>
</dbReference>
<accession>A0ABV5W9C4</accession>
<evidence type="ECO:0000313" key="2">
    <source>
        <dbReference type="Proteomes" id="UP001589609"/>
    </source>
</evidence>
<evidence type="ECO:0000313" key="1">
    <source>
        <dbReference type="EMBL" id="MFB9756995.1"/>
    </source>
</evidence>
<sequence>MEKQTYYVSIADGEISKVKSANTYSFEIQASDIEIVQLRQYFDEAYQADLKTFVRSHIPFLEYHHDPENHEYDDSLQKAYQMIYSLSNQETQEIIAQLGIIDGL</sequence>
<reference evidence="1 2" key="1">
    <citation type="submission" date="2024-09" db="EMBL/GenBank/DDBJ databases">
        <authorList>
            <person name="Sun Q."/>
            <person name="Mori K."/>
        </authorList>
    </citation>
    <scope>NUCLEOTIDE SEQUENCE [LARGE SCALE GENOMIC DNA]</scope>
    <source>
        <strain evidence="1 2">JCM 11201</strain>
    </source>
</reference>
<name>A0ABV5W9C4_9BACI</name>
<gene>
    <name evidence="1" type="ORF">ACFFMS_00275</name>
</gene>
<protein>
    <submittedName>
        <fullName evidence="1">Hydrolase</fullName>
    </submittedName>
</protein>
<dbReference type="RefSeq" id="WP_129730666.1">
    <property type="nucleotide sequence ID" value="NZ_JAPCYI010000001.1"/>
</dbReference>
<proteinExistence type="predicted"/>
<keyword evidence="1" id="KW-0378">Hydrolase</keyword>
<comment type="caution">
    <text evidence="1">The sequence shown here is derived from an EMBL/GenBank/DDBJ whole genome shotgun (WGS) entry which is preliminary data.</text>
</comment>
<keyword evidence="2" id="KW-1185">Reference proteome</keyword>
<dbReference type="GO" id="GO:0016787">
    <property type="term" value="F:hydrolase activity"/>
    <property type="evidence" value="ECO:0007669"/>
    <property type="project" value="UniProtKB-KW"/>
</dbReference>
<dbReference type="EMBL" id="JBHMAF010000002">
    <property type="protein sequence ID" value="MFB9756995.1"/>
    <property type="molecule type" value="Genomic_DNA"/>
</dbReference>